<sequence length="1245" mass="138704">MPLKLHWSRKSQEHSPNTDNTATMVLAVPETSAPRIPPWVHFFGKNLRIRRKIITPKVQQCARCWDYHNPRSCTRRPKCWLCRAKDHTEEDHKESTQQCANCLRPAPADHAHCPVRPSIKQGILVRVPKTQVTAIRRIESGQQQVLPPKTTEDSNQDKQTGTDASSVNPAVEAILQVNVARSPSPHEAALQLAFEQGYHIVLIQEPWISTFRARCLSKHHPAFKLFTPIEDWTHKPRTLTYTRKHPQLKAELVPYGPQPSRDLTAVQVGSGDQQVTLMNLPCLVAGDFNLHHSSWQTNTINSAGAEHFLQWVDHQGMTLMLEPNTPTHDNNTIDLTWANRPLVCLGTHTEPAPGFPVLADHIALSTTEDIFHSGIHKEATALGKPPPAQLNLTPEALDQYTSAITQVITNALEASTKRAHARPSGHRWWNEDCQDAVVALRRASRDPDSPPTELEMAQRTLRRTVRQAKWQYWRTQLDNFTDSQDVFRAIKMEKPVHTTPDAKAELLVKTLLQKAACADDIPFDNSDNPEATLPFPTITSGEAYQAIFQAKSSTPGQDEISNAVLKKAWPALGPHISALYKHCAATGWHPTPFRQALLVALPKPGKKDYSSPRSYRLIALLSTLGKGLERLIARRLAWTAIKHKVLHPQQFGALPCRSATDLAAALVHDIEESWARGLSASILTLDLKGAFDAVLPGRLNHRLRSQGWPATVLRWVSSFTQDRTAAIRLDGHQSPTFAVPAGLPQGSPVSPILFMLYIEPVFKLGPTIACRGRFGYADDICQLVVSKSLEENTTRLQNITVDLMAWGRREGLTFDLAKTELQHFTRGWKRNNPTCSIQTPEGTMEIKPPLLNEATRWLGIWFDRKLKFRIHTQTLAAKAKLAANGIQALANTVRGVKAPLLRQATIACVVSVLCYGAEAWWPGRHRSRQGIAGEQKLVSNGVAAQLACLDQVLRSALLGTLPVYRTTQTAALHRESAIPPMELLLNQRRRGLEVRVQQLDARHPLYCRAMHQKSRHIKTRFLRAIDPANIHLVEQIDPLLMSPWDINPEPKERPIAIPKTQSKEAFKKWLESIPPSSMVVYTDGSKEKEDTAAGAGWVGYWGTSTTKIFCGHRKLPNQEVFDAEAHAALLGLQAALKDPRTQYSTNIYICLDNLEAVQQLQGQPKGSSQSMFMNFQKAAQIWPHCPRAPGIQSGTVQVKWVPGHTGIEGNEEADKEAKLGCHAPFEFPLPPASIAAAKRAAQTVH</sequence>
<organism evidence="4 5">
    <name type="scientific">Aspergillus cristatus</name>
    <name type="common">Chinese Fuzhuan brick tea-fermentation fungus</name>
    <name type="synonym">Eurotium cristatum</name>
    <dbReference type="NCBI Taxonomy" id="573508"/>
    <lineage>
        <taxon>Eukaryota</taxon>
        <taxon>Fungi</taxon>
        <taxon>Dikarya</taxon>
        <taxon>Ascomycota</taxon>
        <taxon>Pezizomycotina</taxon>
        <taxon>Eurotiomycetes</taxon>
        <taxon>Eurotiomycetidae</taxon>
        <taxon>Eurotiales</taxon>
        <taxon>Aspergillaceae</taxon>
        <taxon>Aspergillus</taxon>
        <taxon>Aspergillus subgen. Aspergillus</taxon>
    </lineage>
</organism>
<dbReference type="Pfam" id="PF00075">
    <property type="entry name" value="RNase_H"/>
    <property type="match status" value="1"/>
</dbReference>
<dbReference type="GO" id="GO:0004523">
    <property type="term" value="F:RNA-DNA hybrid ribonuclease activity"/>
    <property type="evidence" value="ECO:0007669"/>
    <property type="project" value="InterPro"/>
</dbReference>
<dbReference type="CDD" id="cd09276">
    <property type="entry name" value="Rnase_HI_RT_non_LTR"/>
    <property type="match status" value="1"/>
</dbReference>
<dbReference type="Pfam" id="PF14529">
    <property type="entry name" value="Exo_endo_phos_2"/>
    <property type="match status" value="1"/>
</dbReference>
<dbReference type="GO" id="GO:0003676">
    <property type="term" value="F:nucleic acid binding"/>
    <property type="evidence" value="ECO:0007669"/>
    <property type="project" value="InterPro"/>
</dbReference>
<dbReference type="PANTHER" id="PTHR33481:SF1">
    <property type="entry name" value="ENDONUCLEASE_EXONUCLEASE_PHOSPHATASE DOMAIN-CONTAINING PROTEIN-RELATED"/>
    <property type="match status" value="1"/>
</dbReference>
<gene>
    <name evidence="4" type="ORF">SI65_04141</name>
</gene>
<keyword evidence="5" id="KW-1185">Reference proteome</keyword>
<dbReference type="Proteomes" id="UP000094569">
    <property type="component" value="Unassembled WGS sequence"/>
</dbReference>
<evidence type="ECO:0000256" key="1">
    <source>
        <dbReference type="SAM" id="MobiDB-lite"/>
    </source>
</evidence>
<dbReference type="InterPro" id="IPR012337">
    <property type="entry name" value="RNaseH-like_sf"/>
</dbReference>
<reference evidence="4 5" key="1">
    <citation type="journal article" date="2016" name="BMC Genomics">
        <title>Comparative genomic and transcriptomic analyses of the Fuzhuan brick tea-fermentation fungus Aspergillus cristatus.</title>
        <authorList>
            <person name="Ge Y."/>
            <person name="Wang Y."/>
            <person name="Liu Y."/>
            <person name="Tan Y."/>
            <person name="Ren X."/>
            <person name="Zhang X."/>
            <person name="Hyde K.D."/>
            <person name="Liu Y."/>
            <person name="Liu Z."/>
        </authorList>
    </citation>
    <scope>NUCLEOTIDE SEQUENCE [LARGE SCALE GENOMIC DNA]</scope>
    <source>
        <strain evidence="4 5">GZAAS20.1005</strain>
    </source>
</reference>
<accession>A0A1E3BJJ9</accession>
<dbReference type="InterPro" id="IPR036397">
    <property type="entry name" value="RNaseH_sf"/>
</dbReference>
<evidence type="ECO:0000313" key="5">
    <source>
        <dbReference type="Proteomes" id="UP000094569"/>
    </source>
</evidence>
<dbReference type="InterPro" id="IPR036691">
    <property type="entry name" value="Endo/exonu/phosph_ase_sf"/>
</dbReference>
<evidence type="ECO:0008006" key="6">
    <source>
        <dbReference type="Google" id="ProtNLM"/>
    </source>
</evidence>
<dbReference type="PROSITE" id="PS50879">
    <property type="entry name" value="RNASE_H_1"/>
    <property type="match status" value="1"/>
</dbReference>
<evidence type="ECO:0000313" key="4">
    <source>
        <dbReference type="EMBL" id="ODM21088.1"/>
    </source>
</evidence>
<dbReference type="SUPFAM" id="SSF56672">
    <property type="entry name" value="DNA/RNA polymerases"/>
    <property type="match status" value="1"/>
</dbReference>
<dbReference type="Gene3D" id="3.30.420.10">
    <property type="entry name" value="Ribonuclease H-like superfamily/Ribonuclease H"/>
    <property type="match status" value="1"/>
</dbReference>
<dbReference type="EMBL" id="JXNT01000003">
    <property type="protein sequence ID" value="ODM21088.1"/>
    <property type="molecule type" value="Genomic_DNA"/>
</dbReference>
<proteinExistence type="predicted"/>
<dbReference type="SUPFAM" id="SSF56219">
    <property type="entry name" value="DNase I-like"/>
    <property type="match status" value="1"/>
</dbReference>
<dbReference type="InterPro" id="IPR005135">
    <property type="entry name" value="Endo/exonuclease/phosphatase"/>
</dbReference>
<evidence type="ECO:0000259" key="3">
    <source>
        <dbReference type="PROSITE" id="PS50879"/>
    </source>
</evidence>
<protein>
    <recommendedName>
        <fullName evidence="6">Reverse transcriptase</fullName>
    </recommendedName>
</protein>
<dbReference type="InterPro" id="IPR000477">
    <property type="entry name" value="RT_dom"/>
</dbReference>
<evidence type="ECO:0000259" key="2">
    <source>
        <dbReference type="PROSITE" id="PS50878"/>
    </source>
</evidence>
<dbReference type="PROSITE" id="PS50878">
    <property type="entry name" value="RT_POL"/>
    <property type="match status" value="1"/>
</dbReference>
<dbReference type="AlphaFoldDB" id="A0A1E3BJJ9"/>
<dbReference type="OrthoDB" id="4357294at2759"/>
<dbReference type="PANTHER" id="PTHR33481">
    <property type="entry name" value="REVERSE TRANSCRIPTASE"/>
    <property type="match status" value="1"/>
</dbReference>
<feature type="domain" description="RNase H type-1" evidence="3">
    <location>
        <begin position="1074"/>
        <end position="1222"/>
    </location>
</feature>
<feature type="domain" description="Reverse transcriptase" evidence="2">
    <location>
        <begin position="582"/>
        <end position="862"/>
    </location>
</feature>
<dbReference type="STRING" id="573508.A0A1E3BJJ9"/>
<dbReference type="SUPFAM" id="SSF53098">
    <property type="entry name" value="Ribonuclease H-like"/>
    <property type="match status" value="1"/>
</dbReference>
<feature type="region of interest" description="Disordered" evidence="1">
    <location>
        <begin position="1"/>
        <end position="21"/>
    </location>
</feature>
<dbReference type="InterPro" id="IPR002156">
    <property type="entry name" value="RNaseH_domain"/>
</dbReference>
<name>A0A1E3BJJ9_ASPCR</name>
<feature type="region of interest" description="Disordered" evidence="1">
    <location>
        <begin position="138"/>
        <end position="167"/>
    </location>
</feature>
<comment type="caution">
    <text evidence="4">The sequence shown here is derived from an EMBL/GenBank/DDBJ whole genome shotgun (WGS) entry which is preliminary data.</text>
</comment>
<feature type="compositionally biased region" description="Polar residues" evidence="1">
    <location>
        <begin position="157"/>
        <end position="167"/>
    </location>
</feature>
<dbReference type="InterPro" id="IPR043502">
    <property type="entry name" value="DNA/RNA_pol_sf"/>
</dbReference>
<dbReference type="CDD" id="cd01650">
    <property type="entry name" value="RT_nLTR_like"/>
    <property type="match status" value="1"/>
</dbReference>
<dbReference type="VEuPathDB" id="FungiDB:SI65_04141"/>
<dbReference type="Pfam" id="PF00078">
    <property type="entry name" value="RVT_1"/>
    <property type="match status" value="1"/>
</dbReference>
<dbReference type="Gene3D" id="3.60.10.10">
    <property type="entry name" value="Endonuclease/exonuclease/phosphatase"/>
    <property type="match status" value="2"/>
</dbReference>